<dbReference type="AlphaFoldDB" id="A0A8H5MDA0"/>
<dbReference type="Gene3D" id="2.10.110.10">
    <property type="entry name" value="Cysteine Rich Protein"/>
    <property type="match status" value="3"/>
</dbReference>
<keyword evidence="9" id="KW-1185">Reference proteome</keyword>
<evidence type="ECO:0000256" key="3">
    <source>
        <dbReference type="ARBA" id="ARBA00022833"/>
    </source>
</evidence>
<evidence type="ECO:0000313" key="8">
    <source>
        <dbReference type="EMBL" id="KAF5390215.1"/>
    </source>
</evidence>
<dbReference type="Proteomes" id="UP000518752">
    <property type="component" value="Unassembled WGS sequence"/>
</dbReference>
<dbReference type="InterPro" id="IPR001781">
    <property type="entry name" value="Znf_LIM"/>
</dbReference>
<dbReference type="CDD" id="cd08368">
    <property type="entry name" value="LIM"/>
    <property type="match status" value="2"/>
</dbReference>
<evidence type="ECO:0000313" key="9">
    <source>
        <dbReference type="Proteomes" id="UP000518752"/>
    </source>
</evidence>
<evidence type="ECO:0000256" key="4">
    <source>
        <dbReference type="ARBA" id="ARBA00023038"/>
    </source>
</evidence>
<evidence type="ECO:0000259" key="7">
    <source>
        <dbReference type="PROSITE" id="PS50023"/>
    </source>
</evidence>
<dbReference type="PROSITE" id="PS50023">
    <property type="entry name" value="LIM_DOMAIN_2"/>
    <property type="match status" value="2"/>
</dbReference>
<dbReference type="GO" id="GO:0003712">
    <property type="term" value="F:transcription coregulator activity"/>
    <property type="evidence" value="ECO:0007669"/>
    <property type="project" value="TreeGrafter"/>
</dbReference>
<comment type="caution">
    <text evidence="8">The sequence shown here is derived from an EMBL/GenBank/DDBJ whole genome shotgun (WGS) entry which is preliminary data.</text>
</comment>
<evidence type="ECO:0000256" key="6">
    <source>
        <dbReference type="SAM" id="MobiDB-lite"/>
    </source>
</evidence>
<dbReference type="PANTHER" id="PTHR24205">
    <property type="entry name" value="FOUR AND A HALF LIM DOMAINS PROTEIN"/>
    <property type="match status" value="1"/>
</dbReference>
<dbReference type="GO" id="GO:0005634">
    <property type="term" value="C:nucleus"/>
    <property type="evidence" value="ECO:0007669"/>
    <property type="project" value="TreeGrafter"/>
</dbReference>
<keyword evidence="4 5" id="KW-0440">LIM domain</keyword>
<sequence>MGFCRRCGEIVHGGERCKCGGAAVVGTVAWKESLDPWTKTYVSRDKSPTRPAKPSVETSGNPALVLPERTLRPLNGFRGRYRLLLPLPPHPIQSNSTVVSPEEGILPSPNYHTTGSYLSKVYGSVLQSKESLASHSCAYCGTVFPPDGTIYPDPYGELSGPTRFLCRDCFTSNGGAKGQCPGCSRAVLALKSEGPFLEAAGNFWHKKCFVCNACGTNIGDSPMVDLLGKPSCSDCFDDCLRRDRTPKKNRNSAARLGSPSPNIGGVRTHSPRPRSREGSPALEELEQRLGIVKSPQSSPALEELEHRRGIVKSRQSSPALEELTHRLSLLAASSSTPSRSPSPRRSTATPDDSPLLNRSLRSSRSDLITEMTYGEGSRAKGPTSPRTGPSSPTPTFRSAVTQIEEMNPRPLFQTTTAGSSAPPMDFRSWTQTYNLPGPPTLSPAHANPAPLESVIPDLVSDHSDSATQSSVGPDSPPRQLDESPDGFLPTKRHAYGFGKRTTTSTFFEDNDVIIEETNSQLNTPDSTPKHKPVSSGEITTPSKKQSHSGKSPTSLPRLRSSGWLDGQAASPTLGPNSCAKCGKQLFSVHEGGKYVTVPVDADTTKIYHTACFTCSACGLEFKQNAQGQTAFVKADEGPCHIECAPQEKVIIRKAPSPLAQPLPIRRSHAISKSINSLPSTPTMGSYVSSRYSPPVSAPAMSASNSVPRFGGSSSCPRCKKSISQITFGISEGERSVQGPNGTRWHRKCLVCGGKKEPSKGLILRGRDERKQNELGCGKRLDSGAKILGDNGVLCRECWLLLPLASTSPERSPTRTTDTGSPGKIIPQLTSTTTLARQFTGLSGANVTAPLFRQLTGGGLSPTRSLSPTKQLGSVKPRPKSIIGMKTSQSIDESRGMFLVRQLTGSAK</sequence>
<feature type="compositionally biased region" description="Polar residues" evidence="6">
    <location>
        <begin position="517"/>
        <end position="526"/>
    </location>
</feature>
<keyword evidence="1 5" id="KW-0479">Metal-binding</keyword>
<dbReference type="PROSITE" id="PS00478">
    <property type="entry name" value="LIM_DOMAIN_1"/>
    <property type="match status" value="1"/>
</dbReference>
<keyword evidence="2" id="KW-0677">Repeat</keyword>
<feature type="region of interest" description="Disordered" evidence="6">
    <location>
        <begin position="412"/>
        <end position="495"/>
    </location>
</feature>
<evidence type="ECO:0000256" key="5">
    <source>
        <dbReference type="PROSITE-ProRule" id="PRU00125"/>
    </source>
</evidence>
<dbReference type="GO" id="GO:0030695">
    <property type="term" value="F:GTPase regulator activity"/>
    <property type="evidence" value="ECO:0007669"/>
    <property type="project" value="UniProtKB-ARBA"/>
</dbReference>
<feature type="region of interest" description="Disordered" evidence="6">
    <location>
        <begin position="331"/>
        <end position="396"/>
    </location>
</feature>
<feature type="compositionally biased region" description="Polar residues" evidence="6">
    <location>
        <begin position="861"/>
        <end position="871"/>
    </location>
</feature>
<feature type="compositionally biased region" description="Polar residues" evidence="6">
    <location>
        <begin position="536"/>
        <end position="554"/>
    </location>
</feature>
<feature type="domain" description="LIM zinc-binding" evidence="7">
    <location>
        <begin position="178"/>
        <end position="242"/>
    </location>
</feature>
<evidence type="ECO:0000256" key="1">
    <source>
        <dbReference type="ARBA" id="ARBA00022723"/>
    </source>
</evidence>
<feature type="region of interest" description="Disordered" evidence="6">
    <location>
        <begin position="517"/>
        <end position="567"/>
    </location>
</feature>
<feature type="region of interest" description="Disordered" evidence="6">
    <location>
        <begin position="857"/>
        <end position="879"/>
    </location>
</feature>
<dbReference type="GO" id="GO:0046872">
    <property type="term" value="F:metal ion binding"/>
    <property type="evidence" value="ECO:0007669"/>
    <property type="project" value="UniProtKB-KW"/>
</dbReference>
<dbReference type="OrthoDB" id="1112565at2759"/>
<dbReference type="SMART" id="SM00132">
    <property type="entry name" value="LIM"/>
    <property type="match status" value="2"/>
</dbReference>
<feature type="region of interest" description="Disordered" evidence="6">
    <location>
        <begin position="246"/>
        <end position="319"/>
    </location>
</feature>
<proteinExistence type="predicted"/>
<name>A0A8H5MDA0_9AGAR</name>
<evidence type="ECO:0000256" key="2">
    <source>
        <dbReference type="ARBA" id="ARBA00022737"/>
    </source>
</evidence>
<feature type="compositionally biased region" description="Low complexity" evidence="6">
    <location>
        <begin position="381"/>
        <end position="396"/>
    </location>
</feature>
<feature type="domain" description="LIM zinc-binding" evidence="7">
    <location>
        <begin position="576"/>
        <end position="650"/>
    </location>
</feature>
<dbReference type="Pfam" id="PF00412">
    <property type="entry name" value="LIM"/>
    <property type="match status" value="1"/>
</dbReference>
<accession>A0A8H5MDA0</accession>
<feature type="compositionally biased region" description="Low complexity" evidence="6">
    <location>
        <begin position="331"/>
        <end position="366"/>
    </location>
</feature>
<keyword evidence="3 5" id="KW-0862">Zinc</keyword>
<reference evidence="8 9" key="1">
    <citation type="journal article" date="2020" name="ISME J.">
        <title>Uncovering the hidden diversity of litter-decomposition mechanisms in mushroom-forming fungi.</title>
        <authorList>
            <person name="Floudas D."/>
            <person name="Bentzer J."/>
            <person name="Ahren D."/>
            <person name="Johansson T."/>
            <person name="Persson P."/>
            <person name="Tunlid A."/>
        </authorList>
    </citation>
    <scope>NUCLEOTIDE SEQUENCE [LARGE SCALE GENOMIC DNA]</scope>
    <source>
        <strain evidence="8 9">CBS 406.79</strain>
    </source>
</reference>
<organism evidence="8 9">
    <name type="scientific">Collybiopsis confluens</name>
    <dbReference type="NCBI Taxonomy" id="2823264"/>
    <lineage>
        <taxon>Eukaryota</taxon>
        <taxon>Fungi</taxon>
        <taxon>Dikarya</taxon>
        <taxon>Basidiomycota</taxon>
        <taxon>Agaricomycotina</taxon>
        <taxon>Agaricomycetes</taxon>
        <taxon>Agaricomycetidae</taxon>
        <taxon>Agaricales</taxon>
        <taxon>Marasmiineae</taxon>
        <taxon>Omphalotaceae</taxon>
        <taxon>Collybiopsis</taxon>
    </lineage>
</organism>
<gene>
    <name evidence="8" type="ORF">D9757_002802</name>
</gene>
<protein>
    <recommendedName>
        <fullName evidence="7">LIM zinc-binding domain-containing protein</fullName>
    </recommendedName>
</protein>
<dbReference type="EMBL" id="JAACJN010000016">
    <property type="protein sequence ID" value="KAF5390215.1"/>
    <property type="molecule type" value="Genomic_DNA"/>
</dbReference>
<feature type="region of interest" description="Disordered" evidence="6">
    <location>
        <begin position="41"/>
        <end position="61"/>
    </location>
</feature>
<dbReference type="PANTHER" id="PTHR24205:SF16">
    <property type="entry name" value="GH01042P-RELATED"/>
    <property type="match status" value="1"/>
</dbReference>